<comment type="similarity">
    <text evidence="1">Belongs to the HerA family.</text>
</comment>
<accession>A0A7J3PKL7</accession>
<dbReference type="SUPFAM" id="SSF52540">
    <property type="entry name" value="P-loop containing nucleoside triphosphate hydrolases"/>
    <property type="match status" value="1"/>
</dbReference>
<reference evidence="6" key="1">
    <citation type="journal article" date="2020" name="mSystems">
        <title>Genome- and Community-Level Interaction Insights into Carbon Utilization and Element Cycling Functions of Hydrothermarchaeota in Hydrothermal Sediment.</title>
        <authorList>
            <person name="Zhou Z."/>
            <person name="Liu Y."/>
            <person name="Xu W."/>
            <person name="Pan J."/>
            <person name="Luo Z.H."/>
            <person name="Li M."/>
        </authorList>
    </citation>
    <scope>NUCLEOTIDE SEQUENCE [LARGE SCALE GENOMIC DNA]</scope>
    <source>
        <strain evidence="6">SpSt-622</strain>
    </source>
</reference>
<dbReference type="GO" id="GO:0043138">
    <property type="term" value="F:3'-5' DNA helicase activity"/>
    <property type="evidence" value="ECO:0007669"/>
    <property type="project" value="UniProtKB-EC"/>
</dbReference>
<proteinExistence type="inferred from homology"/>
<evidence type="ECO:0000256" key="3">
    <source>
        <dbReference type="ARBA" id="ARBA00048954"/>
    </source>
</evidence>
<feature type="domain" description="Helicase HerA central" evidence="5">
    <location>
        <begin position="35"/>
        <end position="239"/>
    </location>
</feature>
<gene>
    <name evidence="6" type="ORF">ENT92_01835</name>
</gene>
<dbReference type="AlphaFoldDB" id="A0A7J3PKL7"/>
<keyword evidence="6" id="KW-0547">Nucleotide-binding</keyword>
<dbReference type="InterPro" id="IPR002789">
    <property type="entry name" value="HerA_central"/>
</dbReference>
<dbReference type="PANTHER" id="PTHR42957:SF1">
    <property type="entry name" value="HELICASE MJ1565-RELATED"/>
    <property type="match status" value="1"/>
</dbReference>
<evidence type="ECO:0000256" key="1">
    <source>
        <dbReference type="ARBA" id="ARBA00007816"/>
    </source>
</evidence>
<dbReference type="GO" id="GO:0043139">
    <property type="term" value="F:5'-3' DNA helicase activity"/>
    <property type="evidence" value="ECO:0007669"/>
    <property type="project" value="UniProtKB-EC"/>
</dbReference>
<comment type="catalytic activity">
    <reaction evidence="3">
        <text>ATP + H2O = ADP + phosphate + H(+)</text>
        <dbReference type="Rhea" id="RHEA:13065"/>
        <dbReference type="ChEBI" id="CHEBI:15377"/>
        <dbReference type="ChEBI" id="CHEBI:15378"/>
        <dbReference type="ChEBI" id="CHEBI:30616"/>
        <dbReference type="ChEBI" id="CHEBI:43474"/>
        <dbReference type="ChEBI" id="CHEBI:456216"/>
        <dbReference type="EC" id="5.6.2.3"/>
    </reaction>
</comment>
<evidence type="ECO:0000256" key="2">
    <source>
        <dbReference type="ARBA" id="ARBA00034617"/>
    </source>
</evidence>
<dbReference type="GO" id="GO:0005524">
    <property type="term" value="F:ATP binding"/>
    <property type="evidence" value="ECO:0007669"/>
    <property type="project" value="UniProtKB-KW"/>
</dbReference>
<organism evidence="6">
    <name type="scientific">Staphylothermus marinus</name>
    <dbReference type="NCBI Taxonomy" id="2280"/>
    <lineage>
        <taxon>Archaea</taxon>
        <taxon>Thermoproteota</taxon>
        <taxon>Thermoprotei</taxon>
        <taxon>Desulfurococcales</taxon>
        <taxon>Desulfurococcaceae</taxon>
        <taxon>Staphylothermus</taxon>
    </lineage>
</organism>
<dbReference type="InterPro" id="IPR027417">
    <property type="entry name" value="P-loop_NTPase"/>
</dbReference>
<dbReference type="Pfam" id="PF01935">
    <property type="entry name" value="DUF87"/>
    <property type="match status" value="1"/>
</dbReference>
<dbReference type="Gene3D" id="3.40.50.300">
    <property type="entry name" value="P-loop containing nucleotide triphosphate hydrolases"/>
    <property type="match status" value="2"/>
</dbReference>
<protein>
    <submittedName>
        <fullName evidence="6">ATP-binding protein</fullName>
    </submittedName>
</protein>
<name>A0A7J3PKL7_STAMA</name>
<dbReference type="PANTHER" id="PTHR42957">
    <property type="entry name" value="HELICASE MJ1565-RELATED"/>
    <property type="match status" value="1"/>
</dbReference>
<comment type="catalytic activity">
    <reaction evidence="2">
        <text>Couples ATP hydrolysis with the unwinding of duplex DNA by translocating in the 3'-5' direction.</text>
        <dbReference type="EC" id="5.6.2.4"/>
    </reaction>
</comment>
<sequence>MRKRKSVEPIVSYFIKPYIDYPEQDVLINNISESIEIGYVVKSHTLVKASIPLNNLFEHVFVTGSTGSGKTYTVSRIVNELIARKHSVTTIIFDWHGEYRNLLREYDYIEPFKNSINIFSDIDSLVDLLVDTLDLTHPQAYLLEKIVKQSNREISDIDTLINIVENYVDESSWMRESRLSLLRKLSLLNRSRYVELFNSGNNGCLDRIINRDGGVYVIDLYQINNTLVRRIYMVFLLKKILNLALSNLGRVKSLIVIEEAQNIVDREKPVKLLLSMLAEVRKFGVGLIIVSQSPFKLMEDVMINTNTKIVHSLKSSIDLDIINKVLYLPEEYRRILPYLDVGEAILYTRGFKKPVLIKVDTN</sequence>
<dbReference type="EMBL" id="DTAN01000070">
    <property type="protein sequence ID" value="HGU64945.1"/>
    <property type="molecule type" value="Genomic_DNA"/>
</dbReference>
<comment type="caution">
    <text evidence="6">The sequence shown here is derived from an EMBL/GenBank/DDBJ whole genome shotgun (WGS) entry which is preliminary data.</text>
</comment>
<comment type="catalytic activity">
    <reaction evidence="4">
        <text>ATP + H2O = ADP + phosphate + H(+)</text>
        <dbReference type="Rhea" id="RHEA:13065"/>
        <dbReference type="ChEBI" id="CHEBI:15377"/>
        <dbReference type="ChEBI" id="CHEBI:15378"/>
        <dbReference type="ChEBI" id="CHEBI:30616"/>
        <dbReference type="ChEBI" id="CHEBI:43474"/>
        <dbReference type="ChEBI" id="CHEBI:456216"/>
        <dbReference type="EC" id="5.6.2.4"/>
    </reaction>
</comment>
<keyword evidence="6" id="KW-0067">ATP-binding</keyword>
<dbReference type="InterPro" id="IPR008571">
    <property type="entry name" value="HerA-like"/>
</dbReference>
<evidence type="ECO:0000313" key="6">
    <source>
        <dbReference type="EMBL" id="HGU64945.1"/>
    </source>
</evidence>
<evidence type="ECO:0000256" key="4">
    <source>
        <dbReference type="ARBA" id="ARBA00048988"/>
    </source>
</evidence>
<evidence type="ECO:0000259" key="5">
    <source>
        <dbReference type="Pfam" id="PF01935"/>
    </source>
</evidence>